<dbReference type="Pfam" id="PF00550">
    <property type="entry name" value="PP-binding"/>
    <property type="match status" value="1"/>
</dbReference>
<dbReference type="EMBL" id="VWKB01000014">
    <property type="protein sequence ID" value="KAA4098675.1"/>
    <property type="molecule type" value="Genomic_DNA"/>
</dbReference>
<dbReference type="Proteomes" id="UP000435985">
    <property type="component" value="Unassembled WGS sequence"/>
</dbReference>
<dbReference type="EMBL" id="VWGP01000003">
    <property type="protein sequence ID" value="KAA4540757.1"/>
    <property type="molecule type" value="Genomic_DNA"/>
</dbReference>
<dbReference type="Proteomes" id="UP001215078">
    <property type="component" value="Unassembled WGS sequence"/>
</dbReference>
<dbReference type="PROSITE" id="PS50075">
    <property type="entry name" value="CARRIER"/>
    <property type="match status" value="1"/>
</dbReference>
<dbReference type="EMBL" id="VWFC01000006">
    <property type="protein sequence ID" value="KAB1328442.1"/>
    <property type="molecule type" value="Genomic_DNA"/>
</dbReference>
<evidence type="ECO:0000313" key="8">
    <source>
        <dbReference type="EMBL" id="KAB1328442.1"/>
    </source>
</evidence>
<evidence type="ECO:0000313" key="6">
    <source>
        <dbReference type="EMBL" id="KAA4627407.1"/>
    </source>
</evidence>
<evidence type="ECO:0000313" key="5">
    <source>
        <dbReference type="EMBL" id="KAA4540757.1"/>
    </source>
</evidence>
<dbReference type="EMBL" id="VWFP01000009">
    <property type="protein sequence ID" value="KAA4627407.1"/>
    <property type="molecule type" value="Genomic_DNA"/>
</dbReference>
<evidence type="ECO:0000313" key="15">
    <source>
        <dbReference type="Proteomes" id="UP000375690"/>
    </source>
</evidence>
<dbReference type="InterPro" id="IPR036736">
    <property type="entry name" value="ACP-like_sf"/>
</dbReference>
<reference evidence="11" key="2">
    <citation type="journal article" date="2018" name="Nature">
        <title>Human gut bacteria contain acquired interbacterial defence systems.</title>
        <authorList>
            <person name="Ross B.D."/>
            <person name="Verster A.J."/>
            <person name="Radey M.C."/>
            <person name="Schmidtke D.T."/>
            <person name="Pope C.E."/>
            <person name="Hoffman L.R."/>
            <person name="Hajjar A."/>
            <person name="Peterson S.B."/>
            <person name="Borenstein E."/>
            <person name="Mougous J."/>
        </authorList>
    </citation>
    <scope>NUCLEOTIDE SEQUENCE</scope>
    <source>
        <strain evidence="11">3725 D1 iv</strain>
    </source>
</reference>
<dbReference type="Proteomes" id="UP000318823">
    <property type="component" value="Chromosome"/>
</dbReference>
<dbReference type="Proteomes" id="UP000478493">
    <property type="component" value="Unassembled WGS sequence"/>
</dbReference>
<name>A0A139LLT2_BACOV</name>
<sequence>MTNEEIIEKIRTTLAEEFEVDIDVIQPDAPLMETLELDSLDLVDMVVLVEKNFGFNVTGQDFAGIKTFQDFYDLVITRMQEAK</sequence>
<evidence type="ECO:0000313" key="9">
    <source>
        <dbReference type="EMBL" id="MDC2741204.1"/>
    </source>
</evidence>
<evidence type="ECO:0000313" key="18">
    <source>
        <dbReference type="Proteomes" id="UP000473905"/>
    </source>
</evidence>
<dbReference type="Proteomes" id="UP000365824">
    <property type="component" value="Unassembled WGS sequence"/>
</dbReference>
<evidence type="ECO:0000313" key="3">
    <source>
        <dbReference type="EMBL" id="KAA3952548.1"/>
    </source>
</evidence>
<dbReference type="Gene3D" id="1.10.1200.10">
    <property type="entry name" value="ACP-like"/>
    <property type="match status" value="1"/>
</dbReference>
<evidence type="ECO:0000313" key="12">
    <source>
        <dbReference type="Proteomes" id="UP000318823"/>
    </source>
</evidence>
<evidence type="ECO:0000313" key="13">
    <source>
        <dbReference type="Proteomes" id="UP000323717"/>
    </source>
</evidence>
<protein>
    <submittedName>
        <fullName evidence="3">Acyl carrier protein</fullName>
    </submittedName>
    <submittedName>
        <fullName evidence="9">Phosphopantetheine-binding protein</fullName>
    </submittedName>
</protein>
<accession>A0A139LLT2</accession>
<dbReference type="EMBL" id="CP041395">
    <property type="protein sequence ID" value="QDM11524.1"/>
    <property type="molecule type" value="Genomic_DNA"/>
</dbReference>
<dbReference type="Proteomes" id="UP000375690">
    <property type="component" value="Unassembled WGS sequence"/>
</dbReference>
<dbReference type="EMBL" id="JAQQPO010000008">
    <property type="protein sequence ID" value="MDC7958203.1"/>
    <property type="molecule type" value="Genomic_DNA"/>
</dbReference>
<reference evidence="11" key="4">
    <citation type="submission" date="2019-07" db="EMBL/GenBank/DDBJ databases">
        <authorList>
            <person name="Ross B.D."/>
            <person name="Verster A.J."/>
            <person name="Radey M.C."/>
            <person name="Schmidtke D.T."/>
            <person name="Pope C.E."/>
            <person name="Hoffman L.R."/>
            <person name="Hajjar A."/>
            <person name="Peterson S.B."/>
            <person name="Borenstein E."/>
            <person name="Mougous J.D."/>
        </authorList>
    </citation>
    <scope>NUCLEOTIDE SEQUENCE</scope>
    <source>
        <strain evidence="11">3725 D1 iv</strain>
    </source>
</reference>
<organism evidence="3 13">
    <name type="scientific">Bacteroides ovatus</name>
    <dbReference type="NCBI Taxonomy" id="28116"/>
    <lineage>
        <taxon>Bacteria</taxon>
        <taxon>Pseudomonadati</taxon>
        <taxon>Bacteroidota</taxon>
        <taxon>Bacteroidia</taxon>
        <taxon>Bacteroidales</taxon>
        <taxon>Bacteroidaceae</taxon>
        <taxon>Bacteroides</taxon>
    </lineage>
</organism>
<reference evidence="12" key="1">
    <citation type="journal article" date="2018" name="J. Anim. Genet.">
        <title>Acquired interbacterial defense systems protect against interspecies antagonism in the human gut microbiome.</title>
        <authorList>
            <person name="Ross B.D."/>
            <person name="Verster A.J."/>
            <person name="Radey M.C."/>
            <person name="Schmidtke D.T."/>
            <person name="Pope C.E."/>
            <person name="Hoffman L.R."/>
            <person name="Hajjar A."/>
            <person name="Peterson S.B."/>
            <person name="Borenstein E."/>
            <person name="Mougous J."/>
        </authorList>
    </citation>
    <scope>NUCLEOTIDE SEQUENCE [LARGE SCALE GENOMIC DNA]</scope>
    <source>
        <strain evidence="12">3725 D1 iv</strain>
    </source>
</reference>
<dbReference type="RefSeq" id="WP_004305450.1">
    <property type="nucleotide sequence ID" value="NZ_CAAKNR010000164.1"/>
</dbReference>
<evidence type="ECO:0000313" key="16">
    <source>
        <dbReference type="Proteomes" id="UP000424805"/>
    </source>
</evidence>
<evidence type="ECO:0000313" key="4">
    <source>
        <dbReference type="EMBL" id="KAA4098675.1"/>
    </source>
</evidence>
<dbReference type="Proteomes" id="UP000323717">
    <property type="component" value="Unassembled WGS sequence"/>
</dbReference>
<evidence type="ECO:0000313" key="19">
    <source>
        <dbReference type="Proteomes" id="UP000478493"/>
    </source>
</evidence>
<evidence type="ECO:0000259" key="1">
    <source>
        <dbReference type="PROSITE" id="PS50075"/>
    </source>
</evidence>
<dbReference type="EMBL" id="VWLE01000093">
    <property type="protein sequence ID" value="KAA3952548.1"/>
    <property type="molecule type" value="Genomic_DNA"/>
</dbReference>
<dbReference type="Proteomes" id="UP001219389">
    <property type="component" value="Unassembled WGS sequence"/>
</dbReference>
<feature type="domain" description="Carrier" evidence="1">
    <location>
        <begin position="1"/>
        <end position="79"/>
    </location>
</feature>
<dbReference type="AlphaFoldDB" id="A0A139LLT2"/>
<dbReference type="EMBL" id="VWFO01000009">
    <property type="protein sequence ID" value="KAA4664617.1"/>
    <property type="molecule type" value="Genomic_DNA"/>
</dbReference>
<evidence type="ECO:0000313" key="17">
    <source>
        <dbReference type="Proteomes" id="UP000435985"/>
    </source>
</evidence>
<evidence type="ECO:0000313" key="14">
    <source>
        <dbReference type="Proteomes" id="UP000365824"/>
    </source>
</evidence>
<evidence type="ECO:0000313" key="11">
    <source>
        <dbReference type="EMBL" id="QDM11524.1"/>
    </source>
</evidence>
<dbReference type="STRING" id="28116.Bovatus_04080"/>
<evidence type="ECO:0000313" key="7">
    <source>
        <dbReference type="EMBL" id="KAA4664617.1"/>
    </source>
</evidence>
<proteinExistence type="predicted"/>
<dbReference type="EMBL" id="VWLB01000017">
    <property type="protein sequence ID" value="KAA3928595.1"/>
    <property type="molecule type" value="Genomic_DNA"/>
</dbReference>
<keyword evidence="18" id="KW-1185">Reference proteome</keyword>
<dbReference type="Proteomes" id="UP000473905">
    <property type="component" value="Unassembled WGS sequence"/>
</dbReference>
<dbReference type="SUPFAM" id="SSF47336">
    <property type="entry name" value="ACP-like"/>
    <property type="match status" value="1"/>
</dbReference>
<reference evidence="9" key="5">
    <citation type="submission" date="2022-10" db="EMBL/GenBank/DDBJ databases">
        <title>Human gut microbiome strain richness.</title>
        <authorList>
            <person name="Chen-Liaw A."/>
        </authorList>
    </citation>
    <scope>NUCLEOTIDE SEQUENCE</scope>
    <source>
        <strain evidence="9">BSD2780120875st1_E1_BSD2780120875_150330</strain>
        <strain evidence="10">RTP21484st1_H8_RTP21484_190118</strain>
    </source>
</reference>
<dbReference type="InterPro" id="IPR009081">
    <property type="entry name" value="PP-bd_ACP"/>
</dbReference>
<evidence type="ECO:0000313" key="10">
    <source>
        <dbReference type="EMBL" id="MDC7958203.1"/>
    </source>
</evidence>
<dbReference type="Proteomes" id="UP000424805">
    <property type="component" value="Unassembled WGS sequence"/>
</dbReference>
<evidence type="ECO:0000313" key="2">
    <source>
        <dbReference type="EMBL" id="KAA3928595.1"/>
    </source>
</evidence>
<reference evidence="13 14" key="3">
    <citation type="journal article" date="2019" name="Nat. Med.">
        <title>A library of human gut bacterial isolates paired with longitudinal multiomics data enables mechanistic microbiome research.</title>
        <authorList>
            <person name="Poyet M."/>
            <person name="Groussin M."/>
            <person name="Gibbons S.M."/>
            <person name="Avila-Pacheco J."/>
            <person name="Jiang X."/>
            <person name="Kearney S.M."/>
            <person name="Perrotta A.R."/>
            <person name="Berdy B."/>
            <person name="Zhao S."/>
            <person name="Lieberman T.D."/>
            <person name="Swanson P.K."/>
            <person name="Smith M."/>
            <person name="Roesemann S."/>
            <person name="Alexander J.E."/>
            <person name="Rich S.A."/>
            <person name="Livny J."/>
            <person name="Vlamakis H."/>
            <person name="Clish C."/>
            <person name="Bullock K."/>
            <person name="Deik A."/>
            <person name="Scott J."/>
            <person name="Pierce K.A."/>
            <person name="Xavier R.J."/>
            <person name="Alm E.J."/>
        </authorList>
    </citation>
    <scope>NUCLEOTIDE SEQUENCE [LARGE SCALE GENOMIC DNA]</scope>
    <source>
        <strain evidence="4 18">BIOML-A134</strain>
        <strain evidence="7 17">BIOML-A14</strain>
        <strain evidence="6 16">BIOML-A15</strain>
        <strain evidence="2 14">BIOML-A160</strain>
        <strain evidence="3 13">BIOML-A163</strain>
        <strain evidence="8 15">BIOML-A2</strain>
        <strain evidence="5 19">BIOML-A41</strain>
    </source>
</reference>
<gene>
    <name evidence="11" type="ORF">DYI28_24025</name>
    <name evidence="8" type="ORF">F3B53_07445</name>
    <name evidence="5" type="ORF">F3B85_04295</name>
    <name evidence="6" type="ORF">F3B90_10510</name>
    <name evidence="7" type="ORF">F3B98_09495</name>
    <name evidence="4" type="ORF">F3D66_11310</name>
    <name evidence="3" type="ORF">F3D71_08950</name>
    <name evidence="2" type="ORF">F3F25_11510</name>
    <name evidence="9" type="ORF">PO382_03085</name>
    <name evidence="10" type="ORF">PQ628_08250</name>
</gene>
<dbReference type="EMBL" id="JAQNZF010000003">
    <property type="protein sequence ID" value="MDC2741204.1"/>
    <property type="molecule type" value="Genomic_DNA"/>
</dbReference>